<evidence type="ECO:0000256" key="10">
    <source>
        <dbReference type="ARBA" id="ARBA00022837"/>
    </source>
</evidence>
<evidence type="ECO:0000256" key="14">
    <source>
        <dbReference type="ARBA" id="ARBA00023180"/>
    </source>
</evidence>
<dbReference type="AlphaFoldDB" id="A0A5A7RAB7"/>
<keyword evidence="6 23" id="KW-0575">Peroxidase</keyword>
<keyword evidence="14" id="KW-0325">Glycoprotein</keyword>
<dbReference type="CDD" id="cd00693">
    <property type="entry name" value="secretory_peroxidase"/>
    <property type="match status" value="3"/>
</dbReference>
<feature type="binding site" evidence="18">
    <location>
        <position position="242"/>
    </location>
    <ligand>
        <name>Ca(2+)</name>
        <dbReference type="ChEBI" id="CHEBI:29108"/>
        <label>2</label>
    </ligand>
</feature>
<dbReference type="SUPFAM" id="SSF48113">
    <property type="entry name" value="Heme-dependent peroxidases"/>
    <property type="match status" value="3"/>
</dbReference>
<keyword evidence="13 20" id="KW-1015">Disulfide bond</keyword>
<evidence type="ECO:0000256" key="17">
    <source>
        <dbReference type="PIRSR" id="PIRSR600823-2"/>
    </source>
</evidence>
<dbReference type="OrthoDB" id="2113341at2759"/>
<evidence type="ECO:0000256" key="9">
    <source>
        <dbReference type="ARBA" id="ARBA00022729"/>
    </source>
</evidence>
<dbReference type="EMBL" id="BKCP01010515">
    <property type="protein sequence ID" value="GER53241.1"/>
    <property type="molecule type" value="Genomic_DNA"/>
</dbReference>
<accession>A0A5A7RAB7</accession>
<feature type="binding site" evidence="18">
    <location>
        <position position="250"/>
    </location>
    <ligand>
        <name>Ca(2+)</name>
        <dbReference type="ChEBI" id="CHEBI:29108"/>
        <label>2</label>
    </ligand>
</feature>
<feature type="binding site" evidence="18">
    <location>
        <position position="87"/>
    </location>
    <ligand>
        <name>Ca(2+)</name>
        <dbReference type="ChEBI" id="CHEBI:29108"/>
        <label>1</label>
    </ligand>
</feature>
<feature type="binding site" evidence="18">
    <location>
        <position position="66"/>
    </location>
    <ligand>
        <name>Ca(2+)</name>
        <dbReference type="ChEBI" id="CHEBI:29108"/>
        <label>1</label>
    </ligand>
</feature>
<dbReference type="FunFam" id="1.10.520.10:FF:000001">
    <property type="entry name" value="Peroxidase"/>
    <property type="match status" value="1"/>
</dbReference>
<dbReference type="InterPro" id="IPR010255">
    <property type="entry name" value="Haem_peroxidase_sf"/>
</dbReference>
<keyword evidence="24" id="KW-1185">Reference proteome</keyword>
<comment type="cofactor">
    <cofactor evidence="18">
        <name>heme b</name>
        <dbReference type="ChEBI" id="CHEBI:60344"/>
    </cofactor>
    <text evidence="18">Binds 1 heme b (iron(II)-protoporphyrin IX) group per subunit.</text>
</comment>
<keyword evidence="7" id="KW-0349">Heme</keyword>
<dbReference type="InterPro" id="IPR033905">
    <property type="entry name" value="Secretory_peroxidase"/>
</dbReference>
<gene>
    <name evidence="23" type="ORF">STAS_30742</name>
</gene>
<comment type="caution">
    <text evidence="23">The sequence shown here is derived from an EMBL/GenBank/DDBJ whole genome shotgun (WGS) entry which is preliminary data.</text>
</comment>
<dbReference type="InterPro" id="IPR019793">
    <property type="entry name" value="Peroxidases_heam-ligand_BS"/>
</dbReference>
<evidence type="ECO:0000259" key="22">
    <source>
        <dbReference type="PROSITE" id="PS50873"/>
    </source>
</evidence>
<keyword evidence="12 18" id="KW-0408">Iron</keyword>
<dbReference type="InterPro" id="IPR019794">
    <property type="entry name" value="Peroxidases_AS"/>
</dbReference>
<dbReference type="EC" id="1.11.1.7" evidence="4"/>
<evidence type="ECO:0000256" key="16">
    <source>
        <dbReference type="PIRSR" id="PIRSR600823-1"/>
    </source>
</evidence>
<feature type="binding site" evidence="18">
    <location>
        <position position="73"/>
    </location>
    <ligand>
        <name>Ca(2+)</name>
        <dbReference type="ChEBI" id="CHEBI:29108"/>
        <label>1</label>
    </ligand>
</feature>
<feature type="binding site" evidence="17">
    <location>
        <position position="161"/>
    </location>
    <ligand>
        <name>substrate</name>
    </ligand>
</feature>
<feature type="disulfide bond" evidence="20">
    <location>
        <begin position="119"/>
        <end position="320"/>
    </location>
</feature>
<dbReference type="PROSITE" id="PS00435">
    <property type="entry name" value="PEROXIDASE_1"/>
    <property type="match status" value="2"/>
</dbReference>
<sequence length="932" mass="102404">MATQKLFVLCLFMFIFVHRVAAQSLSTNFYYKTCPNVGAIVKQTTARFISRAPSLAPALLRMHFHDCFVRGCDGSVLINSTANNTAERDSFPNLSLRGFQVVDAAKSAVEKYCPGKVSCADILALVARDAVSQIKGPFWEVPLGRRDGTVSIANEVLANLPPPFFNITQLISNFASKGLTVKDLVVLSGGHTIGVSHCSSFTNRLYNFTGRNDADPSMDPNYVAALKRRCSPTDTTTIVQMDPGSFIDFDTDYFSIVKKRRGLFTTDAELLKNDETRAYVQQHMTSSGDPSFFADFAESMVKMGKIGVLTGTAGQIRRVCSVKLFVLCFALVFVLRAGAEDLSTHFYDTSCPNVEAIVQQTTALFVSLNPSLAPALLRMHFHDCFVRAERDSFPNLSLRGFQVIDAVKSEVEKYCPGKVSCADILALVARDAVSQILGPYWEVPLGRRDGNVSIANEVLTNLPAPFFNITQLIASFTGKGGHTIGVSHCSSFTNRLYNFTGNNDADPSMDPAYVAVLKRQCSPTDTTTVVPMDPGSSMHFDTHYFSTVGTMRGLFTSDAELLKNEETRAYVQQHSTFFRNPSFFTDFAESMVKMGKIGVLTGTDGQIRRVCSAIVVFLLAGLIAASTHASLKMDFYKNTCPNAEKLVHDFVHEHIKDASIAAALLRLQFHDCFVRGCDASLLLESTVDSGKKTEKNAPPNLTLRQFDFVDKVKRLLEGKCPGVVSCADILALVARDAVRAIGGPTWDVPTGRRDGLVSNGSETLTQLPFPIDNLTTLEDKFEKKGLNMQDLVILSGAHTIGTSHCASFALRLYNFTGKGGEDPTMDPAYVDNLKNKKCKSISSTNRVEMDPETSEKFDRNYYVNVLMRRGLFSSDAALLTNDKSRSIIDKIIEGQSVNFYEEFAKSMVKMGNIEVKTGTDGEVRKICTQVNS</sequence>
<feature type="binding site" evidence="18">
    <location>
        <position position="75"/>
    </location>
    <ligand>
        <name>Ca(2+)</name>
        <dbReference type="ChEBI" id="CHEBI:29108"/>
        <label>1</label>
    </ligand>
</feature>
<protein>
    <recommendedName>
        <fullName evidence="4">peroxidase</fullName>
        <ecNumber evidence="4">1.11.1.7</ecNumber>
    </recommendedName>
</protein>
<evidence type="ECO:0000313" key="23">
    <source>
        <dbReference type="EMBL" id="GER53241.1"/>
    </source>
</evidence>
<proteinExistence type="inferred from homology"/>
<comment type="function">
    <text evidence="2">Removal of H(2)O(2), oxidation of toxic reductants, biosynthesis and degradation of lignin, suberization, auxin catabolism, response to environmental stresses such as wounding, pathogen attack and oxidative stress. These functions might be dependent on each isozyme/isoform in each plant tissue.</text>
</comment>
<dbReference type="GO" id="GO:0020037">
    <property type="term" value="F:heme binding"/>
    <property type="evidence" value="ECO:0007669"/>
    <property type="project" value="InterPro"/>
</dbReference>
<dbReference type="Gene3D" id="1.10.420.10">
    <property type="entry name" value="Peroxidase, domain 2"/>
    <property type="match status" value="3"/>
</dbReference>
<reference evidence="24" key="1">
    <citation type="journal article" date="2019" name="Curr. Biol.">
        <title>Genome Sequence of Striga asiatica Provides Insight into the Evolution of Plant Parasitism.</title>
        <authorList>
            <person name="Yoshida S."/>
            <person name="Kim S."/>
            <person name="Wafula E.K."/>
            <person name="Tanskanen J."/>
            <person name="Kim Y.M."/>
            <person name="Honaas L."/>
            <person name="Yang Z."/>
            <person name="Spallek T."/>
            <person name="Conn C.E."/>
            <person name="Ichihashi Y."/>
            <person name="Cheong K."/>
            <person name="Cui S."/>
            <person name="Der J.P."/>
            <person name="Gundlach H."/>
            <person name="Jiao Y."/>
            <person name="Hori C."/>
            <person name="Ishida J.K."/>
            <person name="Kasahara H."/>
            <person name="Kiba T."/>
            <person name="Kim M.S."/>
            <person name="Koo N."/>
            <person name="Laohavisit A."/>
            <person name="Lee Y.H."/>
            <person name="Lumba S."/>
            <person name="McCourt P."/>
            <person name="Mortimer J.C."/>
            <person name="Mutuku J.M."/>
            <person name="Nomura T."/>
            <person name="Sasaki-Sekimoto Y."/>
            <person name="Seto Y."/>
            <person name="Wang Y."/>
            <person name="Wakatake T."/>
            <person name="Sakakibara H."/>
            <person name="Demura T."/>
            <person name="Yamaguchi S."/>
            <person name="Yoneyama K."/>
            <person name="Manabe R.I."/>
            <person name="Nelson D.C."/>
            <person name="Schulman A.H."/>
            <person name="Timko M.P."/>
            <person name="dePamphilis C.W."/>
            <person name="Choi D."/>
            <person name="Shirasu K."/>
        </authorList>
    </citation>
    <scope>NUCLEOTIDE SEQUENCE [LARGE SCALE GENOMIC DNA]</scope>
    <source>
        <strain evidence="24">cv. UVA1</strain>
    </source>
</reference>
<feature type="signal peptide" evidence="21">
    <location>
        <begin position="1"/>
        <end position="22"/>
    </location>
</feature>
<dbReference type="Proteomes" id="UP000325081">
    <property type="component" value="Unassembled WGS sequence"/>
</dbReference>
<evidence type="ECO:0000256" key="20">
    <source>
        <dbReference type="PIRSR" id="PIRSR600823-5"/>
    </source>
</evidence>
<keyword evidence="11" id="KW-0560">Oxidoreductase</keyword>
<feature type="active site" description="Proton acceptor" evidence="16">
    <location>
        <position position="65"/>
    </location>
</feature>
<comment type="catalytic activity">
    <reaction evidence="1">
        <text>2 a phenolic donor + H2O2 = 2 a phenolic radical donor + 2 H2O</text>
        <dbReference type="Rhea" id="RHEA:56136"/>
        <dbReference type="ChEBI" id="CHEBI:15377"/>
        <dbReference type="ChEBI" id="CHEBI:16240"/>
        <dbReference type="ChEBI" id="CHEBI:139520"/>
        <dbReference type="ChEBI" id="CHEBI:139521"/>
        <dbReference type="EC" id="1.11.1.7"/>
    </reaction>
</comment>
<feature type="binding site" evidence="18">
    <location>
        <position position="192"/>
    </location>
    <ligand>
        <name>Ca(2+)</name>
        <dbReference type="ChEBI" id="CHEBI:29108"/>
        <label>2</label>
    </ligand>
</feature>
<dbReference type="GO" id="GO:0006979">
    <property type="term" value="P:response to oxidative stress"/>
    <property type="evidence" value="ECO:0007669"/>
    <property type="project" value="InterPro"/>
</dbReference>
<evidence type="ECO:0000256" key="4">
    <source>
        <dbReference type="ARBA" id="ARBA00012313"/>
    </source>
</evidence>
<keyword evidence="5" id="KW-0964">Secreted</keyword>
<dbReference type="FunFam" id="1.10.420.10:FF:000008">
    <property type="entry name" value="Peroxidase"/>
    <property type="match status" value="2"/>
</dbReference>
<feature type="site" description="Transition state stabilizer" evidence="19">
    <location>
        <position position="61"/>
    </location>
</feature>
<feature type="disulfide bond" evidence="20">
    <location>
        <begin position="67"/>
        <end position="72"/>
    </location>
</feature>
<dbReference type="GO" id="GO:0046872">
    <property type="term" value="F:metal ion binding"/>
    <property type="evidence" value="ECO:0007669"/>
    <property type="project" value="UniProtKB-KW"/>
</dbReference>
<evidence type="ECO:0000256" key="18">
    <source>
        <dbReference type="PIRSR" id="PIRSR600823-3"/>
    </source>
</evidence>
<dbReference type="Gene3D" id="1.10.520.10">
    <property type="match status" value="3"/>
</dbReference>
<dbReference type="PROSITE" id="PS50873">
    <property type="entry name" value="PEROXIDASE_4"/>
    <property type="match status" value="3"/>
</dbReference>
<evidence type="ECO:0000256" key="15">
    <source>
        <dbReference type="ARBA" id="ARBA00023324"/>
    </source>
</evidence>
<dbReference type="InterPro" id="IPR002016">
    <property type="entry name" value="Haem_peroxidase"/>
</dbReference>
<name>A0A5A7RAB7_STRAF</name>
<evidence type="ECO:0000256" key="2">
    <source>
        <dbReference type="ARBA" id="ARBA00002322"/>
    </source>
</evidence>
<keyword evidence="10 18" id="KW-0106">Calcium</keyword>
<feature type="domain" description="Plant heme peroxidase family profile" evidence="22">
    <location>
        <begin position="341"/>
        <end position="615"/>
    </location>
</feature>
<dbReference type="PRINTS" id="PR00458">
    <property type="entry name" value="PEROXIDASE"/>
</dbReference>
<dbReference type="FunFam" id="1.10.420.10:FF:000001">
    <property type="entry name" value="Peroxidase"/>
    <property type="match status" value="1"/>
</dbReference>
<evidence type="ECO:0000256" key="5">
    <source>
        <dbReference type="ARBA" id="ARBA00022525"/>
    </source>
</evidence>
<comment type="cofactor">
    <cofactor evidence="18">
        <name>Ca(2+)</name>
        <dbReference type="ChEBI" id="CHEBI:29108"/>
    </cofactor>
    <text evidence="18">Binds 2 calcium ions per subunit.</text>
</comment>
<dbReference type="PANTHER" id="PTHR31235">
    <property type="entry name" value="PEROXIDASE 25-RELATED"/>
    <property type="match status" value="1"/>
</dbReference>
<evidence type="ECO:0000256" key="6">
    <source>
        <dbReference type="ARBA" id="ARBA00022559"/>
    </source>
</evidence>
<organism evidence="23 24">
    <name type="scientific">Striga asiatica</name>
    <name type="common">Asiatic witchweed</name>
    <name type="synonym">Buchnera asiatica</name>
    <dbReference type="NCBI Taxonomy" id="4170"/>
    <lineage>
        <taxon>Eukaryota</taxon>
        <taxon>Viridiplantae</taxon>
        <taxon>Streptophyta</taxon>
        <taxon>Embryophyta</taxon>
        <taxon>Tracheophyta</taxon>
        <taxon>Spermatophyta</taxon>
        <taxon>Magnoliopsida</taxon>
        <taxon>eudicotyledons</taxon>
        <taxon>Gunneridae</taxon>
        <taxon>Pentapetalae</taxon>
        <taxon>asterids</taxon>
        <taxon>lamiids</taxon>
        <taxon>Lamiales</taxon>
        <taxon>Orobanchaceae</taxon>
        <taxon>Buchnereae</taxon>
        <taxon>Striga</taxon>
    </lineage>
</organism>
<feature type="domain" description="Plant heme peroxidase family profile" evidence="22">
    <location>
        <begin position="630"/>
        <end position="931"/>
    </location>
</feature>
<feature type="binding site" evidence="18">
    <location>
        <position position="69"/>
    </location>
    <ligand>
        <name>Ca(2+)</name>
        <dbReference type="ChEBI" id="CHEBI:29108"/>
        <label>1</label>
    </ligand>
</feature>
<feature type="chain" id="PRO_5023008322" description="peroxidase" evidence="21">
    <location>
        <begin position="23"/>
        <end position="932"/>
    </location>
</feature>
<evidence type="ECO:0000256" key="7">
    <source>
        <dbReference type="ARBA" id="ARBA00022617"/>
    </source>
</evidence>
<evidence type="ECO:0000256" key="21">
    <source>
        <dbReference type="SAM" id="SignalP"/>
    </source>
</evidence>
<keyword evidence="9 21" id="KW-0732">Signal</keyword>
<dbReference type="Pfam" id="PF00141">
    <property type="entry name" value="peroxidase"/>
    <property type="match status" value="3"/>
</dbReference>
<evidence type="ECO:0000256" key="12">
    <source>
        <dbReference type="ARBA" id="ARBA00023004"/>
    </source>
</evidence>
<keyword evidence="8 18" id="KW-0479">Metal-binding</keyword>
<feature type="disulfide bond" evidence="20">
    <location>
        <begin position="198"/>
        <end position="230"/>
    </location>
</feature>
<evidence type="ECO:0000256" key="1">
    <source>
        <dbReference type="ARBA" id="ARBA00000189"/>
    </source>
</evidence>
<dbReference type="InterPro" id="IPR000823">
    <property type="entry name" value="Peroxidase_pln"/>
</dbReference>
<dbReference type="GO" id="GO:0042744">
    <property type="term" value="P:hydrogen peroxide catabolic process"/>
    <property type="evidence" value="ECO:0007669"/>
    <property type="project" value="UniProtKB-KW"/>
</dbReference>
<feature type="binding site" evidence="18">
    <location>
        <position position="71"/>
    </location>
    <ligand>
        <name>Ca(2+)</name>
        <dbReference type="ChEBI" id="CHEBI:29108"/>
        <label>1</label>
    </ligand>
</feature>
<dbReference type="PRINTS" id="PR00461">
    <property type="entry name" value="PLPEROXIDASE"/>
</dbReference>
<dbReference type="PROSITE" id="PS00436">
    <property type="entry name" value="PEROXIDASE_2"/>
    <property type="match status" value="3"/>
</dbReference>
<keyword evidence="15" id="KW-0376">Hydrogen peroxide</keyword>
<evidence type="ECO:0000256" key="3">
    <source>
        <dbReference type="ARBA" id="ARBA00006873"/>
    </source>
</evidence>
<comment type="similarity">
    <text evidence="3">Belongs to the peroxidase family. Ascorbate peroxidase subfamily.</text>
</comment>
<evidence type="ECO:0000256" key="13">
    <source>
        <dbReference type="ARBA" id="ARBA00023157"/>
    </source>
</evidence>
<feature type="domain" description="Plant heme peroxidase family profile" evidence="22">
    <location>
        <begin position="24"/>
        <end position="324"/>
    </location>
</feature>
<evidence type="ECO:0000256" key="8">
    <source>
        <dbReference type="ARBA" id="ARBA00022723"/>
    </source>
</evidence>
<feature type="binding site" description="axial binding residue" evidence="18">
    <location>
        <position position="191"/>
    </location>
    <ligand>
        <name>heme b</name>
        <dbReference type="ChEBI" id="CHEBI:60344"/>
    </ligand>
    <ligandPart>
        <name>Fe</name>
        <dbReference type="ChEBI" id="CHEBI:18248"/>
    </ligandPart>
</feature>
<evidence type="ECO:0000313" key="24">
    <source>
        <dbReference type="Proteomes" id="UP000325081"/>
    </source>
</evidence>
<evidence type="ECO:0000256" key="11">
    <source>
        <dbReference type="ARBA" id="ARBA00023002"/>
    </source>
</evidence>
<feature type="disulfide bond" evidence="20">
    <location>
        <begin position="34"/>
        <end position="113"/>
    </location>
</feature>
<dbReference type="GO" id="GO:0140825">
    <property type="term" value="F:lactoperoxidase activity"/>
    <property type="evidence" value="ECO:0007669"/>
    <property type="project" value="UniProtKB-EC"/>
</dbReference>
<evidence type="ECO:0000256" key="19">
    <source>
        <dbReference type="PIRSR" id="PIRSR600823-4"/>
    </source>
</evidence>
<dbReference type="FunFam" id="1.10.520.10:FF:000008">
    <property type="entry name" value="Peroxidase"/>
    <property type="match status" value="1"/>
</dbReference>